<evidence type="ECO:0000256" key="1">
    <source>
        <dbReference type="SAM" id="MobiDB-lite"/>
    </source>
</evidence>
<protein>
    <submittedName>
        <fullName evidence="2">Uncharacterized protein</fullName>
    </submittedName>
</protein>
<evidence type="ECO:0000313" key="3">
    <source>
        <dbReference type="Proteomes" id="UP001183535"/>
    </source>
</evidence>
<dbReference type="AlphaFoldDB" id="A0ABD5EX58"/>
<evidence type="ECO:0000313" key="2">
    <source>
        <dbReference type="EMBL" id="MDT0438584.1"/>
    </source>
</evidence>
<gene>
    <name evidence="2" type="ORF">RM877_28270</name>
</gene>
<feature type="region of interest" description="Disordered" evidence="1">
    <location>
        <begin position="1"/>
        <end position="41"/>
    </location>
</feature>
<dbReference type="EMBL" id="JAVRES010000018">
    <property type="protein sequence ID" value="MDT0438584.1"/>
    <property type="molecule type" value="Genomic_DNA"/>
</dbReference>
<feature type="compositionally biased region" description="Basic residues" evidence="1">
    <location>
        <begin position="28"/>
        <end position="41"/>
    </location>
</feature>
<comment type="caution">
    <text evidence="2">The sequence shown here is derived from an EMBL/GenBank/DDBJ whole genome shotgun (WGS) entry which is preliminary data.</text>
</comment>
<reference evidence="3" key="1">
    <citation type="submission" date="2023-07" db="EMBL/GenBank/DDBJ databases">
        <title>30 novel species of actinomycetes from the DSMZ collection.</title>
        <authorList>
            <person name="Nouioui I."/>
        </authorList>
    </citation>
    <scope>NUCLEOTIDE SEQUENCE [LARGE SCALE GENOMIC DNA]</scope>
    <source>
        <strain evidence="3">DSM 41981</strain>
    </source>
</reference>
<dbReference type="Proteomes" id="UP001183535">
    <property type="component" value="Unassembled WGS sequence"/>
</dbReference>
<dbReference type="RefSeq" id="WP_256089478.1">
    <property type="nucleotide sequence ID" value="NZ_JAVRES010000018.1"/>
</dbReference>
<organism evidence="2 3">
    <name type="scientific">Streptomyces doudnae</name>
    <dbReference type="NCBI Taxonomy" id="3075536"/>
    <lineage>
        <taxon>Bacteria</taxon>
        <taxon>Bacillati</taxon>
        <taxon>Actinomycetota</taxon>
        <taxon>Actinomycetes</taxon>
        <taxon>Kitasatosporales</taxon>
        <taxon>Streptomycetaceae</taxon>
        <taxon>Streptomyces</taxon>
    </lineage>
</organism>
<sequence length="41" mass="4552">MSFHKIAPVKKARQAAPAARPVAERKPAPKKSPRRRPVGHK</sequence>
<keyword evidence="3" id="KW-1185">Reference proteome</keyword>
<name>A0ABD5EX58_9ACTN</name>
<accession>A0ABD5EX58</accession>
<proteinExistence type="predicted"/>